<evidence type="ECO:0000313" key="1">
    <source>
        <dbReference type="EMBL" id="MEA5390431.1"/>
    </source>
</evidence>
<comment type="caution">
    <text evidence="1">The sequence shown here is derived from an EMBL/GenBank/DDBJ whole genome shotgun (WGS) entry which is preliminary data.</text>
</comment>
<dbReference type="Proteomes" id="UP001304461">
    <property type="component" value="Unassembled WGS sequence"/>
</dbReference>
<evidence type="ECO:0000313" key="2">
    <source>
        <dbReference type="Proteomes" id="UP001304461"/>
    </source>
</evidence>
<sequence>MEEKPITPHAGPTLDADGNLTYVGDDGRRYVVGLPPDIDEDNVEKVMTLLRGGTALFQQIERLCQRWISEVSGAELDERAALVLLLTTLETALEDRYPENDLS</sequence>
<dbReference type="RefSeq" id="WP_323304534.1">
    <property type="nucleotide sequence ID" value="NZ_JAYGHX010000002.1"/>
</dbReference>
<keyword evidence="2" id="KW-1185">Reference proteome</keyword>
<reference evidence="1 2" key="1">
    <citation type="submission" date="2023-12" db="EMBL/GenBank/DDBJ databases">
        <title>Baltic Sea Cyanobacteria.</title>
        <authorList>
            <person name="Delbaje E."/>
            <person name="Fewer D.P."/>
            <person name="Shishido T.K."/>
        </authorList>
    </citation>
    <scope>NUCLEOTIDE SEQUENCE [LARGE SCALE GENOMIC DNA]</scope>
    <source>
        <strain evidence="1 2">UHCC 0139</strain>
    </source>
</reference>
<dbReference type="EMBL" id="JAYGHX010000002">
    <property type="protein sequence ID" value="MEA5390431.1"/>
    <property type="molecule type" value="Genomic_DNA"/>
</dbReference>
<gene>
    <name evidence="1" type="ORF">VB738_04055</name>
</gene>
<protein>
    <submittedName>
        <fullName evidence="1">Uncharacterized protein</fullName>
    </submittedName>
</protein>
<name>A0ABU5RRN4_9CYAN</name>
<accession>A0ABU5RRN4</accession>
<organism evidence="1 2">
    <name type="scientific">Cyanobium gracile UHCC 0139</name>
    <dbReference type="NCBI Taxonomy" id="3110308"/>
    <lineage>
        <taxon>Bacteria</taxon>
        <taxon>Bacillati</taxon>
        <taxon>Cyanobacteriota</taxon>
        <taxon>Cyanophyceae</taxon>
        <taxon>Synechococcales</taxon>
        <taxon>Prochlorococcaceae</taxon>
        <taxon>Cyanobium</taxon>
    </lineage>
</organism>
<proteinExistence type="predicted"/>